<evidence type="ECO:0000313" key="2">
    <source>
        <dbReference type="Proteomes" id="UP000886998"/>
    </source>
</evidence>
<sequence length="135" mass="15275">MRSIIGDFRSQDQRVVSYTDILIGGKHSSSNAKGVNLFSLGDSKPFVVRSDLGWIVAGNVPSEECFLQQLRLIASRRRLNLHLMKKVSFGFIRYSSSFYVDDLLSGAATERKQLNSSRQLKEMMRREGFNLQVAV</sequence>
<protein>
    <submittedName>
        <fullName evidence="1">Uncharacterized protein</fullName>
    </submittedName>
</protein>
<dbReference type="Proteomes" id="UP000886998">
    <property type="component" value="Unassembled WGS sequence"/>
</dbReference>
<dbReference type="OrthoDB" id="6437296at2759"/>
<evidence type="ECO:0000313" key="1">
    <source>
        <dbReference type="EMBL" id="GFY69333.1"/>
    </source>
</evidence>
<keyword evidence="2" id="KW-1185">Reference proteome</keyword>
<proteinExistence type="predicted"/>
<gene>
    <name evidence="1" type="ORF">TNIN_128821</name>
</gene>
<organism evidence="1 2">
    <name type="scientific">Trichonephila inaurata madagascariensis</name>
    <dbReference type="NCBI Taxonomy" id="2747483"/>
    <lineage>
        <taxon>Eukaryota</taxon>
        <taxon>Metazoa</taxon>
        <taxon>Ecdysozoa</taxon>
        <taxon>Arthropoda</taxon>
        <taxon>Chelicerata</taxon>
        <taxon>Arachnida</taxon>
        <taxon>Araneae</taxon>
        <taxon>Araneomorphae</taxon>
        <taxon>Entelegynae</taxon>
        <taxon>Araneoidea</taxon>
        <taxon>Nephilidae</taxon>
        <taxon>Trichonephila</taxon>
        <taxon>Trichonephila inaurata</taxon>
    </lineage>
</organism>
<dbReference type="AlphaFoldDB" id="A0A8X7CHQ2"/>
<accession>A0A8X7CHQ2</accession>
<reference evidence="1" key="1">
    <citation type="submission" date="2020-08" db="EMBL/GenBank/DDBJ databases">
        <title>Multicomponent nature underlies the extraordinary mechanical properties of spider dragline silk.</title>
        <authorList>
            <person name="Kono N."/>
            <person name="Nakamura H."/>
            <person name="Mori M."/>
            <person name="Yoshida Y."/>
            <person name="Ohtoshi R."/>
            <person name="Malay A.D."/>
            <person name="Moran D.A.P."/>
            <person name="Tomita M."/>
            <person name="Numata K."/>
            <person name="Arakawa K."/>
        </authorList>
    </citation>
    <scope>NUCLEOTIDE SEQUENCE</scope>
</reference>
<comment type="caution">
    <text evidence="1">The sequence shown here is derived from an EMBL/GenBank/DDBJ whole genome shotgun (WGS) entry which is preliminary data.</text>
</comment>
<name>A0A8X7CHQ2_9ARAC</name>
<dbReference type="EMBL" id="BMAV01017557">
    <property type="protein sequence ID" value="GFY69333.1"/>
    <property type="molecule type" value="Genomic_DNA"/>
</dbReference>